<dbReference type="SUPFAM" id="SSF75304">
    <property type="entry name" value="Amidase signature (AS) enzymes"/>
    <property type="match status" value="1"/>
</dbReference>
<evidence type="ECO:0000313" key="3">
    <source>
        <dbReference type="EMBL" id="GBP76727.1"/>
    </source>
</evidence>
<keyword evidence="1" id="KW-0472">Membrane</keyword>
<sequence>MAASITTHSQIALVQTKLFVYNVGAQRPVRCSPDYDYRMEIGVRFVGVVLRLLNLLLSPLWWALNRGRHRSLPPLANPLLFDSGSTLARKIRNGEVTSEQIVAAYIERIKEVNPYLNAVVEERFEAALQDARDVDKKLTEAKKIGRVEELTQNSPLLGVPFTVKESCSLEGLSNSVGCLNLAGRRATEDGAAVRRVRAAGAIPLLVSNTPELCLGWETSNLLHGTTNNPYCLTRSPGGSSGGEAALLASGASPLSVSSDIAGSIRVPAAFCGVFGHKPTPGTVQLTKLCRFELPANDGMRRFSAPHLPPSPVLSILRHCDAYVPNFVPYTVYDVLIFEVELPGRLSQFR</sequence>
<feature type="domain" description="Amidase" evidence="2">
    <location>
        <begin position="101"/>
        <end position="290"/>
    </location>
</feature>
<accession>A0A4C1YQP7</accession>
<keyword evidence="4" id="KW-1185">Reference proteome</keyword>
<evidence type="ECO:0000259" key="2">
    <source>
        <dbReference type="Pfam" id="PF01425"/>
    </source>
</evidence>
<dbReference type="OrthoDB" id="6428749at2759"/>
<dbReference type="InterPro" id="IPR052739">
    <property type="entry name" value="FAAH2"/>
</dbReference>
<dbReference type="STRING" id="151549.A0A4C1YQP7"/>
<reference evidence="3 4" key="1">
    <citation type="journal article" date="2019" name="Commun. Biol.">
        <title>The bagworm genome reveals a unique fibroin gene that provides high tensile strength.</title>
        <authorList>
            <person name="Kono N."/>
            <person name="Nakamura H."/>
            <person name="Ohtoshi R."/>
            <person name="Tomita M."/>
            <person name="Numata K."/>
            <person name="Arakawa K."/>
        </authorList>
    </citation>
    <scope>NUCLEOTIDE SEQUENCE [LARGE SCALE GENOMIC DNA]</scope>
</reference>
<protein>
    <submittedName>
        <fullName evidence="3">Fatty-acid amide hydrolase 2</fullName>
    </submittedName>
</protein>
<dbReference type="GO" id="GO:0012505">
    <property type="term" value="C:endomembrane system"/>
    <property type="evidence" value="ECO:0007669"/>
    <property type="project" value="TreeGrafter"/>
</dbReference>
<dbReference type="PANTHER" id="PTHR43372:SF3">
    <property type="entry name" value="AT07710P-RELATED"/>
    <property type="match status" value="1"/>
</dbReference>
<keyword evidence="1" id="KW-0812">Transmembrane</keyword>
<dbReference type="InterPro" id="IPR036928">
    <property type="entry name" value="AS_sf"/>
</dbReference>
<dbReference type="Proteomes" id="UP000299102">
    <property type="component" value="Unassembled WGS sequence"/>
</dbReference>
<feature type="transmembrane region" description="Helical" evidence="1">
    <location>
        <begin position="41"/>
        <end position="64"/>
    </location>
</feature>
<dbReference type="EMBL" id="BGZK01001301">
    <property type="protein sequence ID" value="GBP76727.1"/>
    <property type="molecule type" value="Genomic_DNA"/>
</dbReference>
<dbReference type="PANTHER" id="PTHR43372">
    <property type="entry name" value="FATTY-ACID AMIDE HYDROLASE"/>
    <property type="match status" value="1"/>
</dbReference>
<name>A0A4C1YQP7_EUMVA</name>
<proteinExistence type="predicted"/>
<dbReference type="GO" id="GO:0016787">
    <property type="term" value="F:hydrolase activity"/>
    <property type="evidence" value="ECO:0007669"/>
    <property type="project" value="UniProtKB-KW"/>
</dbReference>
<dbReference type="AlphaFoldDB" id="A0A4C1YQP7"/>
<dbReference type="InterPro" id="IPR023631">
    <property type="entry name" value="Amidase_dom"/>
</dbReference>
<gene>
    <name evidence="3" type="primary">FAAH2</name>
    <name evidence="3" type="ORF">EVAR_11834_1</name>
</gene>
<keyword evidence="3" id="KW-0378">Hydrolase</keyword>
<organism evidence="3 4">
    <name type="scientific">Eumeta variegata</name>
    <name type="common">Bagworm moth</name>
    <name type="synonym">Eumeta japonica</name>
    <dbReference type="NCBI Taxonomy" id="151549"/>
    <lineage>
        <taxon>Eukaryota</taxon>
        <taxon>Metazoa</taxon>
        <taxon>Ecdysozoa</taxon>
        <taxon>Arthropoda</taxon>
        <taxon>Hexapoda</taxon>
        <taxon>Insecta</taxon>
        <taxon>Pterygota</taxon>
        <taxon>Neoptera</taxon>
        <taxon>Endopterygota</taxon>
        <taxon>Lepidoptera</taxon>
        <taxon>Glossata</taxon>
        <taxon>Ditrysia</taxon>
        <taxon>Tineoidea</taxon>
        <taxon>Psychidae</taxon>
        <taxon>Oiketicinae</taxon>
        <taxon>Eumeta</taxon>
    </lineage>
</organism>
<keyword evidence="1" id="KW-1133">Transmembrane helix</keyword>
<dbReference type="Pfam" id="PF01425">
    <property type="entry name" value="Amidase"/>
    <property type="match status" value="1"/>
</dbReference>
<evidence type="ECO:0000256" key="1">
    <source>
        <dbReference type="SAM" id="Phobius"/>
    </source>
</evidence>
<dbReference type="Gene3D" id="3.90.1300.10">
    <property type="entry name" value="Amidase signature (AS) domain"/>
    <property type="match status" value="1"/>
</dbReference>
<comment type="caution">
    <text evidence="3">The sequence shown here is derived from an EMBL/GenBank/DDBJ whole genome shotgun (WGS) entry which is preliminary data.</text>
</comment>
<evidence type="ECO:0000313" key="4">
    <source>
        <dbReference type="Proteomes" id="UP000299102"/>
    </source>
</evidence>